<reference evidence="1" key="1">
    <citation type="submission" date="2017-05" db="UniProtKB">
        <authorList>
            <consortium name="EnsemblMetazoa"/>
        </authorList>
    </citation>
    <scope>IDENTIFICATION</scope>
</reference>
<evidence type="ECO:0000313" key="1">
    <source>
        <dbReference type="EnsemblMetazoa" id="Aqu2.1.08600_001"/>
    </source>
</evidence>
<dbReference type="AlphaFoldDB" id="A0A1X7T2D3"/>
<protein>
    <submittedName>
        <fullName evidence="1">Uncharacterized protein</fullName>
    </submittedName>
</protein>
<dbReference type="SUPFAM" id="SSF46785">
    <property type="entry name" value="Winged helix' DNA-binding domain"/>
    <property type="match status" value="1"/>
</dbReference>
<dbReference type="PANTHER" id="PTHR10804">
    <property type="entry name" value="PROTEASE FAMILY M24 METHIONYL AMINOPEPTIDASE, AMINOPEPTIDASE P"/>
    <property type="match status" value="1"/>
</dbReference>
<dbReference type="OrthoDB" id="5876363at2759"/>
<name>A0A1X7T2D3_AMPQE</name>
<dbReference type="EnsemblMetazoa" id="Aqu2.1.08600_001">
    <property type="protein sequence ID" value="Aqu2.1.08600_001"/>
    <property type="gene ID" value="Aqu2.1.08600"/>
</dbReference>
<dbReference type="InterPro" id="IPR036388">
    <property type="entry name" value="WH-like_DNA-bd_sf"/>
</dbReference>
<dbReference type="InterPro" id="IPR047113">
    <property type="entry name" value="PA2G4/ARX1"/>
</dbReference>
<dbReference type="PANTHER" id="PTHR10804:SF11">
    <property type="entry name" value="PROLIFERATION-ASSOCIATED PROTEIN 2G4"/>
    <property type="match status" value="1"/>
</dbReference>
<accession>A0A1X7T2D3</accession>
<dbReference type="STRING" id="400682.A0A1X7T2D3"/>
<dbReference type="InterPro" id="IPR036390">
    <property type="entry name" value="WH_DNA-bd_sf"/>
</dbReference>
<dbReference type="InParanoid" id="A0A1X7T2D3"/>
<dbReference type="Gene3D" id="1.10.10.10">
    <property type="entry name" value="Winged helix-like DNA-binding domain superfamily/Winged helix DNA-binding domain"/>
    <property type="match status" value="1"/>
</dbReference>
<organism evidence="1">
    <name type="scientific">Amphimedon queenslandica</name>
    <name type="common">Sponge</name>
    <dbReference type="NCBI Taxonomy" id="400682"/>
    <lineage>
        <taxon>Eukaryota</taxon>
        <taxon>Metazoa</taxon>
        <taxon>Porifera</taxon>
        <taxon>Demospongiae</taxon>
        <taxon>Heteroscleromorpha</taxon>
        <taxon>Haplosclerida</taxon>
        <taxon>Niphatidae</taxon>
        <taxon>Amphimedon</taxon>
    </lineage>
</organism>
<proteinExistence type="predicted"/>
<sequence>MFWQRYELGESRQQDTRTTVYKRTEDNYNLKMKSSRAFFSEVCSKFNVMPFSL</sequence>